<dbReference type="Proteomes" id="UP000092460">
    <property type="component" value="Unassembled WGS sequence"/>
</dbReference>
<protein>
    <submittedName>
        <fullName evidence="1">Uncharacterized protein</fullName>
    </submittedName>
</protein>
<reference evidence="1" key="2">
    <citation type="submission" date="2020-05" db="UniProtKB">
        <authorList>
            <consortium name="EnsemblMetazoa"/>
        </authorList>
    </citation>
    <scope>IDENTIFICATION</scope>
    <source>
        <strain evidence="1">IAEA</strain>
    </source>
</reference>
<dbReference type="EMBL" id="JXJN01005325">
    <property type="status" value="NOT_ANNOTATED_CDS"/>
    <property type="molecule type" value="Genomic_DNA"/>
</dbReference>
<dbReference type="EnsemblMetazoa" id="GPPI012154-RA">
    <property type="protein sequence ID" value="GPPI012154-PA"/>
    <property type="gene ID" value="GPPI012154"/>
</dbReference>
<reference evidence="2" key="1">
    <citation type="submission" date="2015-01" db="EMBL/GenBank/DDBJ databases">
        <authorList>
            <person name="Aksoy S."/>
            <person name="Warren W."/>
            <person name="Wilson R.K."/>
        </authorList>
    </citation>
    <scope>NUCLEOTIDE SEQUENCE [LARGE SCALE GENOMIC DNA]</scope>
    <source>
        <strain evidence="2">IAEA</strain>
    </source>
</reference>
<proteinExistence type="predicted"/>
<accession>A0A1B0AXM4</accession>
<dbReference type="VEuPathDB" id="VectorBase:GPPI012154"/>
<evidence type="ECO:0000313" key="2">
    <source>
        <dbReference type="Proteomes" id="UP000092460"/>
    </source>
</evidence>
<sequence length="151" mass="16795">MISTRFLQLSAASHGVQTNYRISNHFYRLKTGAVTISSSCNSEPLAYIIQGCSKTGQVIVIKRPYLQVVITRQSNRASSSEGLSRSTIVEVLFSAYARRIDITAEYFRDVKMAFSDHIGLLRPLAIKLGAAIYRLFNEFNHASCTPMVCAP</sequence>
<name>A0A1B0AXM4_9MUSC</name>
<dbReference type="AlphaFoldDB" id="A0A1B0AXM4"/>
<evidence type="ECO:0000313" key="1">
    <source>
        <dbReference type="EnsemblMetazoa" id="GPPI012154-PA"/>
    </source>
</evidence>
<organism evidence="1 2">
    <name type="scientific">Glossina palpalis gambiensis</name>
    <dbReference type="NCBI Taxonomy" id="67801"/>
    <lineage>
        <taxon>Eukaryota</taxon>
        <taxon>Metazoa</taxon>
        <taxon>Ecdysozoa</taxon>
        <taxon>Arthropoda</taxon>
        <taxon>Hexapoda</taxon>
        <taxon>Insecta</taxon>
        <taxon>Pterygota</taxon>
        <taxon>Neoptera</taxon>
        <taxon>Endopterygota</taxon>
        <taxon>Diptera</taxon>
        <taxon>Brachycera</taxon>
        <taxon>Muscomorpha</taxon>
        <taxon>Hippoboscoidea</taxon>
        <taxon>Glossinidae</taxon>
        <taxon>Glossina</taxon>
    </lineage>
</organism>
<keyword evidence="2" id="KW-1185">Reference proteome</keyword>